<dbReference type="GO" id="GO:0008168">
    <property type="term" value="F:methyltransferase activity"/>
    <property type="evidence" value="ECO:0007669"/>
    <property type="project" value="UniProtKB-KW"/>
</dbReference>
<comment type="caution">
    <text evidence="1">The sequence shown here is derived from an EMBL/GenBank/DDBJ whole genome shotgun (WGS) entry which is preliminary data.</text>
</comment>
<feature type="non-terminal residue" evidence="1">
    <location>
        <position position="1"/>
    </location>
</feature>
<feature type="non-terminal residue" evidence="1">
    <location>
        <position position="107"/>
    </location>
</feature>
<organism evidence="1 2">
    <name type="scientific">Striga asiatica</name>
    <name type="common">Asiatic witchweed</name>
    <name type="synonym">Buchnera asiatica</name>
    <dbReference type="NCBI Taxonomy" id="4170"/>
    <lineage>
        <taxon>Eukaryota</taxon>
        <taxon>Viridiplantae</taxon>
        <taxon>Streptophyta</taxon>
        <taxon>Embryophyta</taxon>
        <taxon>Tracheophyta</taxon>
        <taxon>Spermatophyta</taxon>
        <taxon>Magnoliopsida</taxon>
        <taxon>eudicotyledons</taxon>
        <taxon>Gunneridae</taxon>
        <taxon>Pentapetalae</taxon>
        <taxon>asterids</taxon>
        <taxon>lamiids</taxon>
        <taxon>Lamiales</taxon>
        <taxon>Orobanchaceae</taxon>
        <taxon>Buchnereae</taxon>
        <taxon>Striga</taxon>
    </lineage>
</organism>
<name>A0A5A7QFI1_STRAF</name>
<keyword evidence="2" id="KW-1185">Reference proteome</keyword>
<proteinExistence type="predicted"/>
<dbReference type="EMBL" id="BKCP01006848">
    <property type="protein sequence ID" value="GER44063.1"/>
    <property type="molecule type" value="Genomic_DNA"/>
</dbReference>
<dbReference type="Proteomes" id="UP000325081">
    <property type="component" value="Unassembled WGS sequence"/>
</dbReference>
<gene>
    <name evidence="1" type="ORF">STAS_20946</name>
</gene>
<dbReference type="AlphaFoldDB" id="A0A5A7QFI1"/>
<keyword evidence="1" id="KW-0489">Methyltransferase</keyword>
<evidence type="ECO:0000313" key="1">
    <source>
        <dbReference type="EMBL" id="GER44063.1"/>
    </source>
</evidence>
<sequence length="107" mass="12140">IPEGNKDESRLNPKSSYVAKKLDCRLDCEAWKPGNWISFILELVTPLSRDNNELDNPPSSVWNPTNGRILQLTSNFSSTELTIGFDFHTTSYSKTKKIIIDNLLRAI</sequence>
<accession>A0A5A7QFI1</accession>
<reference evidence="2" key="1">
    <citation type="journal article" date="2019" name="Curr. Biol.">
        <title>Genome Sequence of Striga asiatica Provides Insight into the Evolution of Plant Parasitism.</title>
        <authorList>
            <person name="Yoshida S."/>
            <person name="Kim S."/>
            <person name="Wafula E.K."/>
            <person name="Tanskanen J."/>
            <person name="Kim Y.M."/>
            <person name="Honaas L."/>
            <person name="Yang Z."/>
            <person name="Spallek T."/>
            <person name="Conn C.E."/>
            <person name="Ichihashi Y."/>
            <person name="Cheong K."/>
            <person name="Cui S."/>
            <person name="Der J.P."/>
            <person name="Gundlach H."/>
            <person name="Jiao Y."/>
            <person name="Hori C."/>
            <person name="Ishida J.K."/>
            <person name="Kasahara H."/>
            <person name="Kiba T."/>
            <person name="Kim M.S."/>
            <person name="Koo N."/>
            <person name="Laohavisit A."/>
            <person name="Lee Y.H."/>
            <person name="Lumba S."/>
            <person name="McCourt P."/>
            <person name="Mortimer J.C."/>
            <person name="Mutuku J.M."/>
            <person name="Nomura T."/>
            <person name="Sasaki-Sekimoto Y."/>
            <person name="Seto Y."/>
            <person name="Wang Y."/>
            <person name="Wakatake T."/>
            <person name="Sakakibara H."/>
            <person name="Demura T."/>
            <person name="Yamaguchi S."/>
            <person name="Yoneyama K."/>
            <person name="Manabe R.I."/>
            <person name="Nelson D.C."/>
            <person name="Schulman A.H."/>
            <person name="Timko M.P."/>
            <person name="dePamphilis C.W."/>
            <person name="Choi D."/>
            <person name="Shirasu K."/>
        </authorList>
    </citation>
    <scope>NUCLEOTIDE SEQUENCE [LARGE SCALE GENOMIC DNA]</scope>
    <source>
        <strain evidence="2">cv. UVA1</strain>
    </source>
</reference>
<dbReference type="GO" id="GO:0032259">
    <property type="term" value="P:methylation"/>
    <property type="evidence" value="ECO:0007669"/>
    <property type="project" value="UniProtKB-KW"/>
</dbReference>
<evidence type="ECO:0000313" key="2">
    <source>
        <dbReference type="Proteomes" id="UP000325081"/>
    </source>
</evidence>
<keyword evidence="1" id="KW-0808">Transferase</keyword>
<protein>
    <submittedName>
        <fullName evidence="1">tRNA (Guanine-N(7)-)-methyltransferase</fullName>
    </submittedName>
</protein>